<feature type="non-terminal residue" evidence="2">
    <location>
        <position position="1"/>
    </location>
</feature>
<gene>
    <name evidence="2" type="ORF">KIN20_015435</name>
</gene>
<dbReference type="Proteomes" id="UP001196413">
    <property type="component" value="Unassembled WGS sequence"/>
</dbReference>
<accession>A0AAD5QPW1</accession>
<reference evidence="2" key="1">
    <citation type="submission" date="2021-06" db="EMBL/GenBank/DDBJ databases">
        <title>Parelaphostrongylus tenuis whole genome reference sequence.</title>
        <authorList>
            <person name="Garwood T.J."/>
            <person name="Larsen P.A."/>
            <person name="Fountain-Jones N.M."/>
            <person name="Garbe J.R."/>
            <person name="Macchietto M.G."/>
            <person name="Kania S.A."/>
            <person name="Gerhold R.W."/>
            <person name="Richards J.E."/>
            <person name="Wolf T.M."/>
        </authorList>
    </citation>
    <scope>NUCLEOTIDE SEQUENCE</scope>
    <source>
        <strain evidence="2">MNPRO001-30</strain>
        <tissue evidence="2">Meninges</tissue>
    </source>
</reference>
<evidence type="ECO:0000313" key="3">
    <source>
        <dbReference type="Proteomes" id="UP001196413"/>
    </source>
</evidence>
<comment type="caution">
    <text evidence="2">The sequence shown here is derived from an EMBL/GenBank/DDBJ whole genome shotgun (WGS) entry which is preliminary data.</text>
</comment>
<keyword evidence="3" id="KW-1185">Reference proteome</keyword>
<feature type="transmembrane region" description="Helical" evidence="1">
    <location>
        <begin position="154"/>
        <end position="176"/>
    </location>
</feature>
<evidence type="ECO:0000313" key="2">
    <source>
        <dbReference type="EMBL" id="KAJ1357309.1"/>
    </source>
</evidence>
<evidence type="ECO:0000256" key="1">
    <source>
        <dbReference type="SAM" id="Phobius"/>
    </source>
</evidence>
<keyword evidence="1" id="KW-0812">Transmembrane</keyword>
<proteinExistence type="predicted"/>
<dbReference type="EMBL" id="JAHQIW010003095">
    <property type="protein sequence ID" value="KAJ1357309.1"/>
    <property type="molecule type" value="Genomic_DNA"/>
</dbReference>
<keyword evidence="1" id="KW-0472">Membrane</keyword>
<keyword evidence="1" id="KW-1133">Transmembrane helix</keyword>
<sequence>PRFTERHDLSFNDGKFLEGENPGLSSSGGSKIQLSRRYCEQHRKAQIFSRNNYRRLLSRVREERCQGCSLYIRCAPPVTLACHAPKALNLPRYIPIENEQDFTQWLNADHGLVLHKVKDVAAGLVMAPLGCAYDSALQAFIFTNSYSDSVLLLFLPYFPFLQCVKCIMTVCIVRLLDN</sequence>
<feature type="transmembrane region" description="Helical" evidence="1">
    <location>
        <begin position="120"/>
        <end position="142"/>
    </location>
</feature>
<protein>
    <submittedName>
        <fullName evidence="2">Uncharacterized protein</fullName>
    </submittedName>
</protein>
<name>A0AAD5QPW1_PARTN</name>
<organism evidence="2 3">
    <name type="scientific">Parelaphostrongylus tenuis</name>
    <name type="common">Meningeal worm</name>
    <dbReference type="NCBI Taxonomy" id="148309"/>
    <lineage>
        <taxon>Eukaryota</taxon>
        <taxon>Metazoa</taxon>
        <taxon>Ecdysozoa</taxon>
        <taxon>Nematoda</taxon>
        <taxon>Chromadorea</taxon>
        <taxon>Rhabditida</taxon>
        <taxon>Rhabditina</taxon>
        <taxon>Rhabditomorpha</taxon>
        <taxon>Strongyloidea</taxon>
        <taxon>Metastrongylidae</taxon>
        <taxon>Parelaphostrongylus</taxon>
    </lineage>
</organism>
<dbReference type="AlphaFoldDB" id="A0AAD5QPW1"/>